<name>A0A834RGA2_SARSC</name>
<organism evidence="11">
    <name type="scientific">Sarcoptes scabiei</name>
    <name type="common">Itch mite</name>
    <name type="synonym">Acarus scabiei</name>
    <dbReference type="NCBI Taxonomy" id="52283"/>
    <lineage>
        <taxon>Eukaryota</taxon>
        <taxon>Metazoa</taxon>
        <taxon>Ecdysozoa</taxon>
        <taxon>Arthropoda</taxon>
        <taxon>Chelicerata</taxon>
        <taxon>Arachnida</taxon>
        <taxon>Acari</taxon>
        <taxon>Acariformes</taxon>
        <taxon>Sarcoptiformes</taxon>
        <taxon>Astigmata</taxon>
        <taxon>Psoroptidia</taxon>
        <taxon>Sarcoptoidea</taxon>
        <taxon>Sarcoptidae</taxon>
        <taxon>Sarcoptinae</taxon>
        <taxon>Sarcoptes</taxon>
    </lineage>
</organism>
<evidence type="ECO:0000256" key="9">
    <source>
        <dbReference type="ARBA" id="ARBA00023242"/>
    </source>
</evidence>
<keyword evidence="9" id="KW-0539">Nucleus</keyword>
<dbReference type="InterPro" id="IPR037129">
    <property type="entry name" value="XPA_sf"/>
</dbReference>
<dbReference type="GO" id="GO:0000715">
    <property type="term" value="P:nucleotide-excision repair, DNA damage recognition"/>
    <property type="evidence" value="ECO:0007669"/>
    <property type="project" value="TreeGrafter"/>
</dbReference>
<dbReference type="SUPFAM" id="SSF46955">
    <property type="entry name" value="Putative DNA-binding domain"/>
    <property type="match status" value="1"/>
</dbReference>
<evidence type="ECO:0000256" key="1">
    <source>
        <dbReference type="ARBA" id="ARBA00004123"/>
    </source>
</evidence>
<dbReference type="Proteomes" id="UP000070412">
    <property type="component" value="Unassembled WGS sequence"/>
</dbReference>
<keyword evidence="7" id="KW-0238">DNA-binding</keyword>
<dbReference type="Gene3D" id="3.90.530.10">
    <property type="entry name" value="XPA C-terminal domain"/>
    <property type="match status" value="1"/>
</dbReference>
<dbReference type="SUPFAM" id="SSF57716">
    <property type="entry name" value="Glucocorticoid receptor-like (DNA-binding domain)"/>
    <property type="match status" value="1"/>
</dbReference>
<dbReference type="GO" id="GO:0000110">
    <property type="term" value="C:nucleotide-excision repair factor 1 complex"/>
    <property type="evidence" value="ECO:0007669"/>
    <property type="project" value="TreeGrafter"/>
</dbReference>
<dbReference type="InterPro" id="IPR022658">
    <property type="entry name" value="XPA_CS"/>
</dbReference>
<dbReference type="AlphaFoldDB" id="A0A834RGA2"/>
<dbReference type="PANTHER" id="PTHR10142">
    <property type="entry name" value="DNA REPAIR PROTEIN COMPLEMENTING XP-A CELLS"/>
    <property type="match status" value="1"/>
</dbReference>
<dbReference type="Pfam" id="PF01286">
    <property type="entry name" value="XPA_N"/>
    <property type="match status" value="1"/>
</dbReference>
<keyword evidence="5" id="KW-0863">Zinc-finger</keyword>
<dbReference type="GO" id="GO:0008270">
    <property type="term" value="F:zinc ion binding"/>
    <property type="evidence" value="ECO:0007669"/>
    <property type="project" value="UniProtKB-KW"/>
</dbReference>
<evidence type="ECO:0000259" key="10">
    <source>
        <dbReference type="Pfam" id="PF05181"/>
    </source>
</evidence>
<keyword evidence="4" id="KW-0227">DNA damage</keyword>
<sequence length="279" mass="32632">MSSSSSSSLSQSQELTAEQLAQIERNRQKALLRQQKKQRNLTTDEIFKLETYNALKVSSSQDRDGGFFVKQDEPSNLSQLSGNQISSSKIDSVVIKNDTKENVCDECEDNFSNSFLLSNFGEKICDFCKDLKTKHCLITKTEAKQEYLLSDVDLSKREPPLRCLLKQNPHKFARGQMQLFLRLQVEERALEVWGSEERLEEERKNRDFQRESRKRKQFDKQMKDLRMNARSSLYKKSLHQTHEHCFGEEKLVENVDDSEIECYQQICQTCGFKKIYEKL</sequence>
<accession>A0A834RGA2</accession>
<evidence type="ECO:0000256" key="2">
    <source>
        <dbReference type="ARBA" id="ARBA00005548"/>
    </source>
</evidence>
<dbReference type="Pfam" id="PF05181">
    <property type="entry name" value="XPA_C"/>
    <property type="match status" value="1"/>
</dbReference>
<dbReference type="GO" id="GO:0006284">
    <property type="term" value="P:base-excision repair"/>
    <property type="evidence" value="ECO:0007669"/>
    <property type="project" value="TreeGrafter"/>
</dbReference>
<evidence type="ECO:0000256" key="8">
    <source>
        <dbReference type="ARBA" id="ARBA00023204"/>
    </source>
</evidence>
<dbReference type="InterPro" id="IPR000465">
    <property type="entry name" value="XPA/RAD14"/>
</dbReference>
<feature type="domain" description="XPA C-terminal" evidence="10">
    <location>
        <begin position="134"/>
        <end position="185"/>
    </location>
</feature>
<keyword evidence="13" id="KW-1185">Reference proteome</keyword>
<dbReference type="GO" id="GO:1901255">
    <property type="term" value="P:nucleotide-excision repair involved in interstrand cross-link repair"/>
    <property type="evidence" value="ECO:0007669"/>
    <property type="project" value="TreeGrafter"/>
</dbReference>
<keyword evidence="3" id="KW-0479">Metal-binding</keyword>
<evidence type="ECO:0000256" key="5">
    <source>
        <dbReference type="ARBA" id="ARBA00022771"/>
    </source>
</evidence>
<evidence type="ECO:0000313" key="12">
    <source>
        <dbReference type="EnsemblMetazoa" id="KAF7496525.1"/>
    </source>
</evidence>
<reference evidence="12" key="3">
    <citation type="submission" date="2022-06" db="UniProtKB">
        <authorList>
            <consortium name="EnsemblMetazoa"/>
        </authorList>
    </citation>
    <scope>IDENTIFICATION</scope>
</reference>
<proteinExistence type="inferred from homology"/>
<evidence type="ECO:0000313" key="13">
    <source>
        <dbReference type="Proteomes" id="UP000070412"/>
    </source>
</evidence>
<dbReference type="NCBIfam" id="TIGR00598">
    <property type="entry name" value="rad14"/>
    <property type="match status" value="1"/>
</dbReference>
<dbReference type="EnsemblMetazoa" id="SSS_8017s_mrna">
    <property type="protein sequence ID" value="KAF7496525.1"/>
    <property type="gene ID" value="SSS_8017"/>
</dbReference>
<dbReference type="InterPro" id="IPR009061">
    <property type="entry name" value="DNA-bd_dom_put_sf"/>
</dbReference>
<evidence type="ECO:0000256" key="4">
    <source>
        <dbReference type="ARBA" id="ARBA00022763"/>
    </source>
</evidence>
<dbReference type="GO" id="GO:0003684">
    <property type="term" value="F:damaged DNA binding"/>
    <property type="evidence" value="ECO:0007669"/>
    <property type="project" value="InterPro"/>
</dbReference>
<dbReference type="InterPro" id="IPR022652">
    <property type="entry name" value="Znf_XPA_CS"/>
</dbReference>
<dbReference type="PROSITE" id="PS00753">
    <property type="entry name" value="XPA_2"/>
    <property type="match status" value="1"/>
</dbReference>
<comment type="similarity">
    <text evidence="2">Belongs to the XPA family.</text>
</comment>
<protein>
    <submittedName>
        <fullName evidence="11">DNA repair protein complementing XP-A cells -like protein</fullName>
    </submittedName>
</protein>
<evidence type="ECO:0000256" key="7">
    <source>
        <dbReference type="ARBA" id="ARBA00023125"/>
    </source>
</evidence>
<reference evidence="13" key="1">
    <citation type="journal article" date="2020" name="PLoS Negl. Trop. Dis.">
        <title>High-quality nuclear genome for Sarcoptes scabiei-A critical resource for a neglected parasite.</title>
        <authorList>
            <person name="Korhonen P.K."/>
            <person name="Gasser R.B."/>
            <person name="Ma G."/>
            <person name="Wang T."/>
            <person name="Stroehlein A.J."/>
            <person name="Young N.D."/>
            <person name="Ang C.S."/>
            <person name="Fernando D.D."/>
            <person name="Lu H.C."/>
            <person name="Taylor S."/>
            <person name="Reynolds S.L."/>
            <person name="Mofiz E."/>
            <person name="Najaraj S.H."/>
            <person name="Gowda H."/>
            <person name="Madugundu A."/>
            <person name="Renuse S."/>
            <person name="Holt D."/>
            <person name="Pandey A."/>
            <person name="Papenfuss A.T."/>
            <person name="Fischer K."/>
        </authorList>
    </citation>
    <scope>NUCLEOTIDE SEQUENCE [LARGE SCALE GENOMIC DNA]</scope>
</reference>
<comment type="subcellular location">
    <subcellularLocation>
        <location evidence="1">Nucleus</location>
    </subcellularLocation>
</comment>
<dbReference type="OrthoDB" id="68328at2759"/>
<keyword evidence="8" id="KW-0234">DNA repair</keyword>
<evidence type="ECO:0000313" key="11">
    <source>
        <dbReference type="EMBL" id="KAF7496525.1"/>
    </source>
</evidence>
<dbReference type="PANTHER" id="PTHR10142:SF0">
    <property type="entry name" value="DNA REPAIR PROTEIN COMPLEMENTING XP-A CELLS"/>
    <property type="match status" value="1"/>
</dbReference>
<dbReference type="InterPro" id="IPR022656">
    <property type="entry name" value="XPA_C"/>
</dbReference>
<reference evidence="11" key="2">
    <citation type="submission" date="2020-01" db="EMBL/GenBank/DDBJ databases">
        <authorList>
            <person name="Korhonen P.K.K."/>
            <person name="Guangxu M.G."/>
            <person name="Wang T.W."/>
            <person name="Stroehlein A.J.S."/>
            <person name="Young N.D."/>
            <person name="Ang C.-S.A."/>
            <person name="Fernando D.W.F."/>
            <person name="Lu H.L."/>
            <person name="Taylor S.T."/>
            <person name="Ehtesham M.E.M."/>
            <person name="Najaraj S.H.N."/>
            <person name="Harsha G.H.G."/>
            <person name="Madugundu A.M."/>
            <person name="Renuse S.R."/>
            <person name="Holt D.H."/>
            <person name="Pandey A.P."/>
            <person name="Papenfuss A.P."/>
            <person name="Gasser R.B.G."/>
            <person name="Fischer K.F."/>
        </authorList>
    </citation>
    <scope>NUCLEOTIDE SEQUENCE</scope>
    <source>
        <strain evidence="11">SSS_KF_BRIS2020</strain>
    </source>
</reference>
<dbReference type="GO" id="GO:0070914">
    <property type="term" value="P:UV-damage excision repair"/>
    <property type="evidence" value="ECO:0007669"/>
    <property type="project" value="TreeGrafter"/>
</dbReference>
<dbReference type="EMBL" id="WVUK01000005">
    <property type="protein sequence ID" value="KAF7496525.1"/>
    <property type="molecule type" value="Genomic_DNA"/>
</dbReference>
<keyword evidence="6" id="KW-0862">Zinc</keyword>
<gene>
    <name evidence="11" type="ORF">SSS_8017</name>
</gene>
<evidence type="ECO:0000256" key="3">
    <source>
        <dbReference type="ARBA" id="ARBA00022723"/>
    </source>
</evidence>
<evidence type="ECO:0000256" key="6">
    <source>
        <dbReference type="ARBA" id="ARBA00022833"/>
    </source>
</evidence>